<dbReference type="HOGENOM" id="CLU_003572_1_0_1"/>
<dbReference type="VEuPathDB" id="FungiDB:GGTG_06909"/>
<name>J3P062_GAET3</name>
<dbReference type="PANTHER" id="PTHR14374">
    <property type="entry name" value="FOIE GRAS"/>
    <property type="match status" value="1"/>
</dbReference>
<dbReference type="Pfam" id="PF11817">
    <property type="entry name" value="Foie-gras_1"/>
    <property type="match status" value="1"/>
</dbReference>
<evidence type="ECO:0000313" key="4">
    <source>
        <dbReference type="EMBL" id="EJT76995.1"/>
    </source>
</evidence>
<evidence type="ECO:0000256" key="1">
    <source>
        <dbReference type="SAM" id="MobiDB-lite"/>
    </source>
</evidence>
<evidence type="ECO:0000313" key="6">
    <source>
        <dbReference type="Proteomes" id="UP000006039"/>
    </source>
</evidence>
<reference evidence="5" key="4">
    <citation type="journal article" date="2015" name="G3 (Bethesda)">
        <title>Genome sequences of three phytopathogenic species of the Magnaporthaceae family of fungi.</title>
        <authorList>
            <person name="Okagaki L.H."/>
            <person name="Nunes C.C."/>
            <person name="Sailsbery J."/>
            <person name="Clay B."/>
            <person name="Brown D."/>
            <person name="John T."/>
            <person name="Oh Y."/>
            <person name="Young N."/>
            <person name="Fitzgerald M."/>
            <person name="Haas B.J."/>
            <person name="Zeng Q."/>
            <person name="Young S."/>
            <person name="Adiconis X."/>
            <person name="Fan L."/>
            <person name="Levin J.Z."/>
            <person name="Mitchell T.K."/>
            <person name="Okubara P.A."/>
            <person name="Farman M.L."/>
            <person name="Kohn L.M."/>
            <person name="Birren B."/>
            <person name="Ma L.-J."/>
            <person name="Dean R.A."/>
        </authorList>
    </citation>
    <scope>NUCLEOTIDE SEQUENCE</scope>
    <source>
        <strain evidence="5">R3-111a-1</strain>
    </source>
</reference>
<feature type="compositionally biased region" description="Acidic residues" evidence="1">
    <location>
        <begin position="1231"/>
        <end position="1262"/>
    </location>
</feature>
<evidence type="ECO:0000259" key="3">
    <source>
        <dbReference type="Pfam" id="PF11817"/>
    </source>
</evidence>
<feature type="region of interest" description="Disordered" evidence="1">
    <location>
        <begin position="1227"/>
        <end position="1262"/>
    </location>
</feature>
<evidence type="ECO:0000259" key="2">
    <source>
        <dbReference type="Pfam" id="PF07919"/>
    </source>
</evidence>
<accession>J3P062</accession>
<dbReference type="AlphaFoldDB" id="J3P062"/>
<organism evidence="4">
    <name type="scientific">Gaeumannomyces tritici (strain R3-111a-1)</name>
    <name type="common">Wheat and barley take-all root rot fungus</name>
    <name type="synonym">Gaeumannomyces graminis var. tritici</name>
    <dbReference type="NCBI Taxonomy" id="644352"/>
    <lineage>
        <taxon>Eukaryota</taxon>
        <taxon>Fungi</taxon>
        <taxon>Dikarya</taxon>
        <taxon>Ascomycota</taxon>
        <taxon>Pezizomycotina</taxon>
        <taxon>Sordariomycetes</taxon>
        <taxon>Sordariomycetidae</taxon>
        <taxon>Magnaporthales</taxon>
        <taxon>Magnaporthaceae</taxon>
        <taxon>Gaeumannomyces</taxon>
    </lineage>
</organism>
<feature type="domain" description="Gryzun putative trafficking through Golgi" evidence="2">
    <location>
        <begin position="633"/>
        <end position="1226"/>
    </location>
</feature>
<keyword evidence="6" id="KW-1185">Reference proteome</keyword>
<dbReference type="EMBL" id="GL385397">
    <property type="protein sequence ID" value="EJT76995.1"/>
    <property type="molecule type" value="Genomic_DNA"/>
</dbReference>
<gene>
    <name evidence="5" type="primary">20347367</name>
    <name evidence="4" type="ORF">GGTG_06909</name>
</gene>
<dbReference type="InterPro" id="IPR021773">
    <property type="entry name" value="TPC11"/>
</dbReference>
<feature type="domain" description="Trafficking protein particle complex subunit 11" evidence="3">
    <location>
        <begin position="336"/>
        <end position="605"/>
    </location>
</feature>
<protein>
    <recommendedName>
        <fullName evidence="7">Trafficking protein particle complex subunit 11 domain-containing protein</fullName>
    </recommendedName>
</protein>
<evidence type="ECO:0000313" key="5">
    <source>
        <dbReference type="EnsemblFungi" id="EJT76995"/>
    </source>
</evidence>
<reference evidence="4" key="2">
    <citation type="submission" date="2010-07" db="EMBL/GenBank/DDBJ databases">
        <authorList>
            <consortium name="The Broad Institute Genome Sequencing Platform"/>
            <consortium name="Broad Institute Genome Sequencing Center for Infectious Disease"/>
            <person name="Ma L.-J."/>
            <person name="Dead R."/>
            <person name="Young S."/>
            <person name="Zeng Q."/>
            <person name="Koehrsen M."/>
            <person name="Alvarado L."/>
            <person name="Berlin A."/>
            <person name="Chapman S.B."/>
            <person name="Chen Z."/>
            <person name="Freedman E."/>
            <person name="Gellesch M."/>
            <person name="Goldberg J."/>
            <person name="Griggs A."/>
            <person name="Gujja S."/>
            <person name="Heilman E.R."/>
            <person name="Heiman D."/>
            <person name="Hepburn T."/>
            <person name="Howarth C."/>
            <person name="Jen D."/>
            <person name="Larson L."/>
            <person name="Mehta T."/>
            <person name="Neiman D."/>
            <person name="Pearson M."/>
            <person name="Roberts A."/>
            <person name="Saif S."/>
            <person name="Shea T."/>
            <person name="Shenoy N."/>
            <person name="Sisk P."/>
            <person name="Stolte C."/>
            <person name="Sykes S."/>
            <person name="Walk T."/>
            <person name="White J."/>
            <person name="Yandava C."/>
            <person name="Haas B."/>
            <person name="Nusbaum C."/>
            <person name="Birren B."/>
        </authorList>
    </citation>
    <scope>NUCLEOTIDE SEQUENCE</scope>
    <source>
        <strain evidence="4">R3-111a-1</strain>
    </source>
</reference>
<sequence>MDDYPAFSLDHNIPCITLFGLSPPSTPPPAFPSDLKEQGVLLRSEVSYVETKHGAALLEYIQGRDASKLPWNATPGARGYRFRVKTCGGTFMLPPRRARLPDHINASEPRGAFHSPFSPLSPSCRLYPDGFIDNRWLEKQQELLPSVFLCFYNLTSDLTLATLHDNQIKTDISSMRNTLLQQGYKSKIMVVILSDLRTASLDSTRDRLDNIRKGCALDSKSFLFMPSAYSTEEFKKQADSLLIAVYGHAVEHYRDLGRRARKKKGRGVVPQPTVPPTSGTSQTLSLPGWNVRYDFKSAVFAEFRQEMDQALRSFEQAYDTLTGADVLDIIPSWSPRWNEARQLADIISIRCLRCLLWAGQTSAAVRRWQAHRDRISDLIDRRGRGTENYGWAAWEARWAIVMAELIEKAQITDLSTASPNLFLQPEKASMGIRLQPWEFLHHPGYWYKAASQHLYARRAFALKMPEEDRERPGNSPAARVAHKAFTYDTYMCPEPHEEYPLPNAGNGVNHSQLIAQCLDAARVEFQRRGQTRLCAEVTLQLAKEFASSHKWQSAVDLLKPMWLDMSFRAEGWLDITQELAWLLRSAARPVQDAELLISVEWELLNKKYQERPKWEYDLSKILDGVSASEKPVVDIIDESSLPLLSSSFVFRSEEGNAGRTARGQLSITSNAQPSSAPIVLSGIQITFDGSIKTIHLKHDTAQAKKRQCGKATVSDVSLQEQSVEALRGDDPGKEKTTPAAVSVLLGSCDLTLPPGQTVVYEMDVPLREPGDAKALATTLSVANDIFSLDYEVPCKDTSVAGIWHAPVRPRKIPRANSHSIRILPRPPNVEIKVKNAMEQYYSNEAIELELEIVNAEDASAELRLNVIITGEEPPDFRLAAGDEESAVAEPDTAGESKEMMIPLGAVAAADSTRVTVHISAVDFPASFDVTFVASYHLLTDPATPIIQTEDFKLTLVNPFEANYDLLPRLHPDPWPSVFDHEGVQGLFVDDSSYVQPRGLFQTWCLVTRYASFASEDLVVVSVDVSIAPTLGVQTRASGKQMLPDGGRTVKPKTIEEAQFDITAQKYSLDERDPVNLDVSFIINWRRADDQESRANKTTLPVPRLDIFGPEPRVLASVSYARAGGDRAQLGLAHLHITIENPSSHFLTFGTNMEPSDDFAFSGSKTATLHLLPCSRRVVTYSILPLVRGAWVRPSLTVRDKYFQKVLRVIPTEGMKLDKEGFLIWIPAPEEQAVEGEEGEDDEDEEDEEDGDDDDDDDEEEEE</sequence>
<dbReference type="OrthoDB" id="6278596at2759"/>
<evidence type="ECO:0008006" key="7">
    <source>
        <dbReference type="Google" id="ProtNLM"/>
    </source>
</evidence>
<reference evidence="6" key="1">
    <citation type="submission" date="2010-07" db="EMBL/GenBank/DDBJ databases">
        <title>The genome sequence of Gaeumannomyces graminis var. tritici strain R3-111a-1.</title>
        <authorList>
            <consortium name="The Broad Institute Genome Sequencing Platform"/>
            <person name="Ma L.-J."/>
            <person name="Dead R."/>
            <person name="Young S."/>
            <person name="Zeng Q."/>
            <person name="Koehrsen M."/>
            <person name="Alvarado L."/>
            <person name="Berlin A."/>
            <person name="Chapman S.B."/>
            <person name="Chen Z."/>
            <person name="Freedman E."/>
            <person name="Gellesch M."/>
            <person name="Goldberg J."/>
            <person name="Griggs A."/>
            <person name="Gujja S."/>
            <person name="Heilman E.R."/>
            <person name="Heiman D."/>
            <person name="Hepburn T."/>
            <person name="Howarth C."/>
            <person name="Jen D."/>
            <person name="Larson L."/>
            <person name="Mehta T."/>
            <person name="Neiman D."/>
            <person name="Pearson M."/>
            <person name="Roberts A."/>
            <person name="Saif S."/>
            <person name="Shea T."/>
            <person name="Shenoy N."/>
            <person name="Sisk P."/>
            <person name="Stolte C."/>
            <person name="Sykes S."/>
            <person name="Walk T."/>
            <person name="White J."/>
            <person name="Yandava C."/>
            <person name="Haas B."/>
            <person name="Nusbaum C."/>
            <person name="Birren B."/>
        </authorList>
    </citation>
    <scope>NUCLEOTIDE SEQUENCE [LARGE SCALE GENOMIC DNA]</scope>
    <source>
        <strain evidence="6">R3-111a-1</strain>
    </source>
</reference>
<dbReference type="Proteomes" id="UP000006039">
    <property type="component" value="Unassembled WGS sequence"/>
</dbReference>
<reference evidence="5" key="5">
    <citation type="submission" date="2018-04" db="UniProtKB">
        <authorList>
            <consortium name="EnsemblFungi"/>
        </authorList>
    </citation>
    <scope>IDENTIFICATION</scope>
    <source>
        <strain evidence="5">R3-111a-1</strain>
    </source>
</reference>
<dbReference type="STRING" id="644352.J3P062"/>
<dbReference type="RefSeq" id="XP_009222995.1">
    <property type="nucleotide sequence ID" value="XM_009224731.1"/>
</dbReference>
<dbReference type="Pfam" id="PF07919">
    <property type="entry name" value="Gryzun"/>
    <property type="match status" value="1"/>
</dbReference>
<dbReference type="InterPro" id="IPR012880">
    <property type="entry name" value="Gryzun"/>
</dbReference>
<dbReference type="eggNOG" id="KOG4386">
    <property type="taxonomic scope" value="Eukaryota"/>
</dbReference>
<dbReference type="EnsemblFungi" id="EJT76995">
    <property type="protein sequence ID" value="EJT76995"/>
    <property type="gene ID" value="GGTG_06909"/>
</dbReference>
<feature type="region of interest" description="Disordered" evidence="1">
    <location>
        <begin position="261"/>
        <end position="283"/>
    </location>
</feature>
<proteinExistence type="predicted"/>
<dbReference type="PANTHER" id="PTHR14374:SF0">
    <property type="entry name" value="TRAFFICKING PROTEIN PARTICLE COMPLEX SUBUNIT 11"/>
    <property type="match status" value="1"/>
</dbReference>
<reference evidence="4" key="3">
    <citation type="submission" date="2010-09" db="EMBL/GenBank/DDBJ databases">
        <title>Annotation of Gaeumannomyces graminis var. tritici R3-111a-1.</title>
        <authorList>
            <consortium name="The Broad Institute Genome Sequencing Platform"/>
            <person name="Ma L.-J."/>
            <person name="Dead R."/>
            <person name="Young S.K."/>
            <person name="Zeng Q."/>
            <person name="Gargeya S."/>
            <person name="Fitzgerald M."/>
            <person name="Haas B."/>
            <person name="Abouelleil A."/>
            <person name="Alvarado L."/>
            <person name="Arachchi H.M."/>
            <person name="Berlin A."/>
            <person name="Brown A."/>
            <person name="Chapman S.B."/>
            <person name="Chen Z."/>
            <person name="Dunbar C."/>
            <person name="Freedman E."/>
            <person name="Gearin G."/>
            <person name="Gellesch M."/>
            <person name="Goldberg J."/>
            <person name="Griggs A."/>
            <person name="Gujja S."/>
            <person name="Heiman D."/>
            <person name="Howarth C."/>
            <person name="Larson L."/>
            <person name="Lui A."/>
            <person name="MacDonald P.J.P."/>
            <person name="Mehta T."/>
            <person name="Montmayeur A."/>
            <person name="Murphy C."/>
            <person name="Neiman D."/>
            <person name="Pearson M."/>
            <person name="Priest M."/>
            <person name="Roberts A."/>
            <person name="Saif S."/>
            <person name="Shea T."/>
            <person name="Shenoy N."/>
            <person name="Sisk P."/>
            <person name="Stolte C."/>
            <person name="Sykes S."/>
            <person name="Yandava C."/>
            <person name="Wortman J."/>
            <person name="Nusbaum C."/>
            <person name="Birren B."/>
        </authorList>
    </citation>
    <scope>NUCLEOTIDE SEQUENCE</scope>
    <source>
        <strain evidence="4">R3-111a-1</strain>
    </source>
</reference>
<dbReference type="GeneID" id="20347367"/>